<dbReference type="Gene3D" id="3.20.20.140">
    <property type="entry name" value="Metal-dependent hydrolases"/>
    <property type="match status" value="1"/>
</dbReference>
<dbReference type="SMART" id="SM00481">
    <property type="entry name" value="POLIIIAc"/>
    <property type="match status" value="1"/>
</dbReference>
<dbReference type="PANTHER" id="PTHR42924">
    <property type="entry name" value="EXONUCLEASE"/>
    <property type="match status" value="1"/>
</dbReference>
<evidence type="ECO:0000259" key="1">
    <source>
        <dbReference type="SMART" id="SM00481"/>
    </source>
</evidence>
<accession>A0A3B1D1X9</accession>
<dbReference type="SUPFAM" id="SSF89550">
    <property type="entry name" value="PHP domain-like"/>
    <property type="match status" value="1"/>
</dbReference>
<dbReference type="EMBL" id="UOGI01000071">
    <property type="protein sequence ID" value="VAX30204.1"/>
    <property type="molecule type" value="Genomic_DNA"/>
</dbReference>
<organism evidence="2">
    <name type="scientific">hydrothermal vent metagenome</name>
    <dbReference type="NCBI Taxonomy" id="652676"/>
    <lineage>
        <taxon>unclassified sequences</taxon>
        <taxon>metagenomes</taxon>
        <taxon>ecological metagenomes</taxon>
    </lineage>
</organism>
<dbReference type="InterPro" id="IPR016195">
    <property type="entry name" value="Pol/histidinol_Pase-like"/>
</dbReference>
<dbReference type="GO" id="GO:0004534">
    <property type="term" value="F:5'-3' RNA exonuclease activity"/>
    <property type="evidence" value="ECO:0007669"/>
    <property type="project" value="TreeGrafter"/>
</dbReference>
<dbReference type="InterPro" id="IPR004013">
    <property type="entry name" value="PHP_dom"/>
</dbReference>
<protein>
    <submittedName>
        <fullName evidence="2">COG0613, Predicted metal-dependent phosphoesterases (PHP family)</fullName>
    </submittedName>
</protein>
<sequence length="243" mass="27264">MLRTYRADLHIHTCLSPCAELDMTPARVVSTAIEKGLDIIAVTDHNTAENIPSVIKVNGGITVIPGMELTTAEEAHILALFPDMESVMRLQEIAYNDLHLTGNKRILYEQVVVNEKDEILRFNDRVLMDATGLGVKEAIGIIHDLGGITVACHIDREAFSILTQLGFIHDSLKFDALEISFRTKKDKALKIFDIYKRYPWITSSDAHYVSDIGRAATEFIMKEASFEEIVLALSGMEDREVRF</sequence>
<dbReference type="AlphaFoldDB" id="A0A3B1D1X9"/>
<dbReference type="InterPro" id="IPR052018">
    <property type="entry name" value="PHP_domain"/>
</dbReference>
<dbReference type="Pfam" id="PF02811">
    <property type="entry name" value="PHP"/>
    <property type="match status" value="1"/>
</dbReference>
<dbReference type="CDD" id="cd07432">
    <property type="entry name" value="PHP_HisPPase"/>
    <property type="match status" value="1"/>
</dbReference>
<proteinExistence type="predicted"/>
<dbReference type="GO" id="GO:0035312">
    <property type="term" value="F:5'-3' DNA exonuclease activity"/>
    <property type="evidence" value="ECO:0007669"/>
    <property type="project" value="TreeGrafter"/>
</dbReference>
<dbReference type="PANTHER" id="PTHR42924:SF3">
    <property type="entry name" value="POLYMERASE_HISTIDINOL PHOSPHATASE N-TERMINAL DOMAIN-CONTAINING PROTEIN"/>
    <property type="match status" value="1"/>
</dbReference>
<name>A0A3B1D1X9_9ZZZZ</name>
<feature type="domain" description="Polymerase/histidinol phosphatase N-terminal" evidence="1">
    <location>
        <begin position="7"/>
        <end position="73"/>
    </location>
</feature>
<reference evidence="2" key="1">
    <citation type="submission" date="2018-06" db="EMBL/GenBank/DDBJ databases">
        <authorList>
            <person name="Zhirakovskaya E."/>
        </authorList>
    </citation>
    <scope>NUCLEOTIDE SEQUENCE</scope>
</reference>
<dbReference type="Pfam" id="PF13263">
    <property type="entry name" value="PHP_C"/>
    <property type="match status" value="1"/>
</dbReference>
<evidence type="ECO:0000313" key="2">
    <source>
        <dbReference type="EMBL" id="VAX30204.1"/>
    </source>
</evidence>
<dbReference type="InterPro" id="IPR003141">
    <property type="entry name" value="Pol/His_phosphatase_N"/>
</dbReference>
<gene>
    <name evidence="2" type="ORF">MNBD_NITROSPIRAE03-1434</name>
</gene>